<proteinExistence type="predicted"/>
<dbReference type="EMBL" id="LR025744">
    <property type="protein sequence ID" value="VBB17014.1"/>
    <property type="molecule type" value="Genomic_DNA"/>
</dbReference>
<evidence type="ECO:0000256" key="2">
    <source>
        <dbReference type="SAM" id="MobiDB-lite"/>
    </source>
</evidence>
<evidence type="ECO:0000313" key="3">
    <source>
        <dbReference type="EMBL" id="VBB17014.1"/>
    </source>
</evidence>
<protein>
    <submittedName>
        <fullName evidence="3">Uncharacterized protein</fullName>
    </submittedName>
</protein>
<evidence type="ECO:0000256" key="1">
    <source>
        <dbReference type="SAM" id="Coils"/>
    </source>
</evidence>
<accession>A0AAJ5T8W2</accession>
<organism evidence="3 4">
    <name type="scientific">Burkholderia stabilis</name>
    <dbReference type="NCBI Taxonomy" id="95485"/>
    <lineage>
        <taxon>Bacteria</taxon>
        <taxon>Pseudomonadati</taxon>
        <taxon>Pseudomonadota</taxon>
        <taxon>Betaproteobacteria</taxon>
        <taxon>Burkholderiales</taxon>
        <taxon>Burkholderiaceae</taxon>
        <taxon>Burkholderia</taxon>
        <taxon>Burkholderia cepacia complex</taxon>
    </lineage>
</organism>
<dbReference type="RefSeq" id="WP_122173517.1">
    <property type="nucleotide sequence ID" value="NZ_LR025744.1"/>
</dbReference>
<evidence type="ECO:0000313" key="4">
    <source>
        <dbReference type="Proteomes" id="UP000268684"/>
    </source>
</evidence>
<dbReference type="AlphaFoldDB" id="A0AAJ5T8W2"/>
<dbReference type="GeneID" id="71059625"/>
<dbReference type="Proteomes" id="UP000268684">
    <property type="component" value="Chromosome III"/>
</dbReference>
<gene>
    <name evidence="3" type="ORF">BSTAB16_7229</name>
</gene>
<sequence length="527" mass="56404">MENKENLPESVQDAHAHDKAKQQTGTSKDIFRAGISLASDETVRRYGSAGAEFVKGYRGVDNETGQKFAKGLADIAKHKVNSDPLEAAKNIKQQAGFSAEVAATSRDNAEAVISGSGVRTTRSDDLAAFGRNHNVVDRVQILDGQIIEGSQAQMKFVGDRSELFSKIAREDGKFARYRGVKLELPSEQYDGAQAYCQKRAEQLRNNAQAAEAKGKPDVAAKLRREAENYETLGENVRDSGLTTEQAIFYREHPELATILDIARTSHRAGMEGAKYGAVIGGTISVLKNTFAVAQKKASLGDAALEVAKDVGKAGALGYGTAFVGAATKSVMQQSGHAGVRALANTSVPTLAVTACLSLGVSIKRYVHGEISESEFLVEVGEKGAGMLSSGMFAALGQIAIPIPFVGAAIGGMVGYTLSSMFYQSAVEASRAAELSRKNLARTREIAARAHACLAQERIALETFYAEEMPRLLEETRGLIRAVDAGHESADELAAAVNRFAELLGRELPYASQQEFDSFMASDMPLKL</sequence>
<feature type="region of interest" description="Disordered" evidence="2">
    <location>
        <begin position="1"/>
        <end position="27"/>
    </location>
</feature>
<keyword evidence="1" id="KW-0175">Coiled coil</keyword>
<feature type="coiled-coil region" evidence="1">
    <location>
        <begin position="193"/>
        <end position="239"/>
    </location>
</feature>
<keyword evidence="4" id="KW-1185">Reference proteome</keyword>
<name>A0AAJ5T8W2_9BURK</name>
<feature type="compositionally biased region" description="Basic and acidic residues" evidence="2">
    <location>
        <begin position="1"/>
        <end position="21"/>
    </location>
</feature>
<reference evidence="3 4" key="1">
    <citation type="submission" date="2017-11" db="EMBL/GenBank/DDBJ databases">
        <authorList>
            <person name="Seth-Smith MB H."/>
        </authorList>
    </citation>
    <scope>NUCLEOTIDE SEQUENCE [LARGE SCALE GENOMIC DNA]</scope>
    <source>
        <strain evidence="3">E</strain>
    </source>
</reference>